<dbReference type="Proteomes" id="UP000468707">
    <property type="component" value="Unassembled WGS sequence"/>
</dbReference>
<accession>A0A6I5KWD4</accession>
<evidence type="ECO:0000256" key="1">
    <source>
        <dbReference type="SAM" id="SignalP"/>
    </source>
</evidence>
<keyword evidence="1" id="KW-0732">Signal</keyword>
<dbReference type="RefSeq" id="WP_163633698.1">
    <property type="nucleotide sequence ID" value="NZ_JAAAMI010000002.1"/>
</dbReference>
<organism evidence="2 3">
    <name type="scientific">Flagellimonas sediminis</name>
    <dbReference type="NCBI Taxonomy" id="2696468"/>
    <lineage>
        <taxon>Bacteria</taxon>
        <taxon>Pseudomonadati</taxon>
        <taxon>Bacteroidota</taxon>
        <taxon>Flavobacteriia</taxon>
        <taxon>Flavobacteriales</taxon>
        <taxon>Flavobacteriaceae</taxon>
        <taxon>Flagellimonas</taxon>
    </lineage>
</organism>
<keyword evidence="3" id="KW-1185">Reference proteome</keyword>
<reference evidence="2 3" key="1">
    <citation type="submission" date="2020-01" db="EMBL/GenBank/DDBJ databases">
        <title>Muricauda sediminis sp.nov. 40Bstr401.</title>
        <authorList>
            <person name="Xue Z."/>
            <person name="Zhu S."/>
            <person name="Ren N."/>
            <person name="Chen T."/>
            <person name="Chen X."/>
            <person name="Chen J."/>
            <person name="Yang J."/>
        </authorList>
    </citation>
    <scope>NUCLEOTIDE SEQUENCE [LARGE SCALE GENOMIC DNA]</scope>
    <source>
        <strain evidence="2 3">40Bstr401</strain>
    </source>
</reference>
<feature type="signal peptide" evidence="1">
    <location>
        <begin position="1"/>
        <end position="20"/>
    </location>
</feature>
<feature type="chain" id="PRO_5026326723" description="Porin" evidence="1">
    <location>
        <begin position="21"/>
        <end position="408"/>
    </location>
</feature>
<name>A0A6I5KWD4_9FLAO</name>
<evidence type="ECO:0000313" key="3">
    <source>
        <dbReference type="Proteomes" id="UP000468707"/>
    </source>
</evidence>
<gene>
    <name evidence="2" type="ORF">GTK07_05075</name>
</gene>
<evidence type="ECO:0000313" key="2">
    <source>
        <dbReference type="EMBL" id="NDV42692.1"/>
    </source>
</evidence>
<sequence>MKRILLGMALLLLCIPSSFSQGNTEYTGGYKVNFNEDGSKYLRIIAWGQFWAQYNDNVPDDASKLNLSVRRARVLTYTQLNKKFLILTHFGLNSLNGSNLSPTGKGESAQLFFHDFWGEWQIGKNIAAGSGLHYWNGISRLNNSSTLNFMTLDNNRESWAALGLSDQFARHLGVYLKGKVGKLQYRVSYNEAITTTLDSGNDPTPNGRAVYRGRELLGAGNAGKVVQGYFDYHFLDEESNFLPYKVGTYLGSKKVFNIGAGFLNHKNGVVVMDGTGNLEGEDVNIFAVDAFYDAPLADDGSAITAYGVFQSNDYGRNFVLGPYGTGNMIYGHVGYLIPGAADKSRVQPYLSYQTRTIDAIDDNATRFGIGANLFMTGHHSKLTLEYTNSKVGNGDSSGVLTLQAHIYL</sequence>
<proteinExistence type="predicted"/>
<evidence type="ECO:0008006" key="4">
    <source>
        <dbReference type="Google" id="ProtNLM"/>
    </source>
</evidence>
<comment type="caution">
    <text evidence="2">The sequence shown here is derived from an EMBL/GenBank/DDBJ whole genome shotgun (WGS) entry which is preliminary data.</text>
</comment>
<protein>
    <recommendedName>
        <fullName evidence="4">Porin</fullName>
    </recommendedName>
</protein>
<dbReference type="EMBL" id="JAAAMI010000002">
    <property type="protein sequence ID" value="NDV42692.1"/>
    <property type="molecule type" value="Genomic_DNA"/>
</dbReference>
<dbReference type="AlphaFoldDB" id="A0A6I5KWD4"/>